<proteinExistence type="predicted"/>
<keyword evidence="1" id="KW-0812">Transmembrane</keyword>
<keyword evidence="1" id="KW-1133">Transmembrane helix</keyword>
<dbReference type="Proteomes" id="UP001163293">
    <property type="component" value="Chromosome"/>
</dbReference>
<dbReference type="AlphaFoldDB" id="A0AAX3EEU4"/>
<organism evidence="2 3">
    <name type="scientific">Paenarthrobacter ureafaciens</name>
    <dbReference type="NCBI Taxonomy" id="37931"/>
    <lineage>
        <taxon>Bacteria</taxon>
        <taxon>Bacillati</taxon>
        <taxon>Actinomycetota</taxon>
        <taxon>Actinomycetes</taxon>
        <taxon>Micrococcales</taxon>
        <taxon>Micrococcaceae</taxon>
        <taxon>Paenarthrobacter</taxon>
    </lineage>
</organism>
<feature type="transmembrane region" description="Helical" evidence="1">
    <location>
        <begin position="240"/>
        <end position="259"/>
    </location>
</feature>
<sequence>MSKPLPLFTKALTDSWRSTLAWALGLAGAIMLYLPLYPSIGGSEQMQQMIDALPEGMTKALNYDQIASGPGYTQATLFGLIGFLLMSMASVSWGAGAVGGDEESGLLELTLAHSVTRAQVVLERAAALVVRVAALSLLVFALVLVLNEPAKLDIDVGHLTGAVVLFAGLALLTGTTALCVGAMTGRKVYGIAGGAAVAVLGYVFNAVGRQSSNVEWLLNFSPYHWAYSNSPVANGADWGVAAWLLAISAGLVAVGAAALQRRDVGV</sequence>
<accession>A0AAX3EEU4</accession>
<protein>
    <submittedName>
        <fullName evidence="2">ABC transporter permease</fullName>
    </submittedName>
</protein>
<dbReference type="GeneID" id="79883925"/>
<feature type="transmembrane region" description="Helical" evidence="1">
    <location>
        <begin position="188"/>
        <end position="208"/>
    </location>
</feature>
<feature type="transmembrane region" description="Helical" evidence="1">
    <location>
        <begin position="20"/>
        <end position="40"/>
    </location>
</feature>
<dbReference type="GO" id="GO:0140359">
    <property type="term" value="F:ABC-type transporter activity"/>
    <property type="evidence" value="ECO:0007669"/>
    <property type="project" value="InterPro"/>
</dbReference>
<keyword evidence="1" id="KW-0472">Membrane</keyword>
<dbReference type="RefSeq" id="WP_069695811.1">
    <property type="nucleotide sequence ID" value="NZ_BDMH01000023.1"/>
</dbReference>
<dbReference type="Pfam" id="PF12679">
    <property type="entry name" value="ABC2_membrane_2"/>
    <property type="match status" value="1"/>
</dbReference>
<feature type="transmembrane region" description="Helical" evidence="1">
    <location>
        <begin position="125"/>
        <end position="146"/>
    </location>
</feature>
<evidence type="ECO:0000313" key="2">
    <source>
        <dbReference type="EMBL" id="UYV96621.1"/>
    </source>
</evidence>
<reference evidence="2" key="1">
    <citation type="submission" date="2022-07" db="EMBL/GenBank/DDBJ databases">
        <authorList>
            <person name="Wu T."/>
        </authorList>
    </citation>
    <scope>NUCLEOTIDE SEQUENCE</scope>
    <source>
        <strain evidence="2">SD-1</strain>
    </source>
</reference>
<feature type="transmembrane region" description="Helical" evidence="1">
    <location>
        <begin position="158"/>
        <end position="181"/>
    </location>
</feature>
<dbReference type="GO" id="GO:0005886">
    <property type="term" value="C:plasma membrane"/>
    <property type="evidence" value="ECO:0007669"/>
    <property type="project" value="UniProtKB-SubCell"/>
</dbReference>
<keyword evidence="3" id="KW-1185">Reference proteome</keyword>
<name>A0AAX3EEU4_PAEUR</name>
<evidence type="ECO:0000256" key="1">
    <source>
        <dbReference type="SAM" id="Phobius"/>
    </source>
</evidence>
<dbReference type="EMBL" id="CP101185">
    <property type="protein sequence ID" value="UYV96621.1"/>
    <property type="molecule type" value="Genomic_DNA"/>
</dbReference>
<gene>
    <name evidence="2" type="ORF">NL394_16425</name>
</gene>
<evidence type="ECO:0000313" key="3">
    <source>
        <dbReference type="Proteomes" id="UP001163293"/>
    </source>
</evidence>